<feature type="region of interest" description="Disordered" evidence="1">
    <location>
        <begin position="1"/>
        <end position="51"/>
    </location>
</feature>
<keyword evidence="3" id="KW-1185">Reference proteome</keyword>
<accession>A0A8H6S7A2</accession>
<evidence type="ECO:0000313" key="3">
    <source>
        <dbReference type="Proteomes" id="UP000636479"/>
    </source>
</evidence>
<comment type="caution">
    <text evidence="2">The sequence shown here is derived from an EMBL/GenBank/DDBJ whole genome shotgun (WGS) entry which is preliminary data.</text>
</comment>
<evidence type="ECO:0000256" key="1">
    <source>
        <dbReference type="SAM" id="MobiDB-lite"/>
    </source>
</evidence>
<dbReference type="Proteomes" id="UP000636479">
    <property type="component" value="Unassembled WGS sequence"/>
</dbReference>
<gene>
    <name evidence="2" type="ORF">MIND_01150900</name>
</gene>
<name>A0A8H6S7A2_9AGAR</name>
<protein>
    <submittedName>
        <fullName evidence="2">Uncharacterized protein</fullName>
    </submittedName>
</protein>
<dbReference type="AlphaFoldDB" id="A0A8H6S7A2"/>
<proteinExistence type="predicted"/>
<organism evidence="2 3">
    <name type="scientific">Mycena indigotica</name>
    <dbReference type="NCBI Taxonomy" id="2126181"/>
    <lineage>
        <taxon>Eukaryota</taxon>
        <taxon>Fungi</taxon>
        <taxon>Dikarya</taxon>
        <taxon>Basidiomycota</taxon>
        <taxon>Agaricomycotina</taxon>
        <taxon>Agaricomycetes</taxon>
        <taxon>Agaricomycetidae</taxon>
        <taxon>Agaricales</taxon>
        <taxon>Marasmiineae</taxon>
        <taxon>Mycenaceae</taxon>
        <taxon>Mycena</taxon>
    </lineage>
</organism>
<dbReference type="RefSeq" id="XP_037215870.1">
    <property type="nucleotide sequence ID" value="XM_037368038.1"/>
</dbReference>
<reference evidence="2" key="1">
    <citation type="submission" date="2020-05" db="EMBL/GenBank/DDBJ databases">
        <title>Mycena genomes resolve the evolution of fungal bioluminescence.</title>
        <authorList>
            <person name="Tsai I.J."/>
        </authorList>
    </citation>
    <scope>NUCLEOTIDE SEQUENCE</scope>
    <source>
        <strain evidence="2">171206Taipei</strain>
    </source>
</reference>
<feature type="compositionally biased region" description="Basic residues" evidence="1">
    <location>
        <begin position="35"/>
        <end position="44"/>
    </location>
</feature>
<dbReference type="EMBL" id="JACAZF010000010">
    <property type="protein sequence ID" value="KAF7293707.1"/>
    <property type="molecule type" value="Genomic_DNA"/>
</dbReference>
<dbReference type="GeneID" id="59350554"/>
<evidence type="ECO:0000313" key="2">
    <source>
        <dbReference type="EMBL" id="KAF7293707.1"/>
    </source>
</evidence>
<sequence length="229" mass="25138">MAPSRGLPNHRASNQHERASTSGAGKYHVSPLRPRAGRMKRLVKPTKDQAMRSAALRSELAALLNGETPTKTHESPMPQSDAVESMEWEDEELDVAEEMVFPAPIHVPLPQRDPPAVAQSRLSLLGAWQVLLPALEAPWTTFRTATYASPPSHIPPSVHYACESGCTSLTHSTVQCLYPTRTFSQYDNGRVLKKLQICKPCPSPHVTAGLSAQFLSNMEFSPRHQDGLA</sequence>